<feature type="transmembrane region" description="Helical" evidence="10">
    <location>
        <begin position="277"/>
        <end position="297"/>
    </location>
</feature>
<feature type="domain" description="Potassium channel" evidence="11">
    <location>
        <begin position="206"/>
        <end position="263"/>
    </location>
</feature>
<comment type="subcellular location">
    <subcellularLocation>
        <location evidence="1">Membrane</location>
        <topology evidence="1">Multi-pass membrane protein</topology>
    </subcellularLocation>
</comment>
<evidence type="ECO:0000256" key="9">
    <source>
        <dbReference type="SAM" id="MobiDB-lite"/>
    </source>
</evidence>
<dbReference type="GO" id="GO:0030322">
    <property type="term" value="P:stabilization of membrane potential"/>
    <property type="evidence" value="ECO:0007669"/>
    <property type="project" value="TreeGrafter"/>
</dbReference>
<comment type="caution">
    <text evidence="12">The sequence shown here is derived from an EMBL/GenBank/DDBJ whole genome shotgun (WGS) entry which is preliminary data.</text>
</comment>
<feature type="transmembrane region" description="Helical" evidence="10">
    <location>
        <begin position="208"/>
        <end position="227"/>
    </location>
</feature>
<evidence type="ECO:0000256" key="5">
    <source>
        <dbReference type="ARBA" id="ARBA00023065"/>
    </source>
</evidence>
<dbReference type="OrthoDB" id="297496at2759"/>
<evidence type="ECO:0000256" key="7">
    <source>
        <dbReference type="ARBA" id="ARBA00023303"/>
    </source>
</evidence>
<feature type="transmembrane region" description="Helical" evidence="10">
    <location>
        <begin position="333"/>
        <end position="356"/>
    </location>
</feature>
<evidence type="ECO:0000313" key="13">
    <source>
        <dbReference type="Proteomes" id="UP000494206"/>
    </source>
</evidence>
<accession>A0A8S1ERE6</accession>
<evidence type="ECO:0000259" key="11">
    <source>
        <dbReference type="Pfam" id="PF07885"/>
    </source>
</evidence>
<dbReference type="FunFam" id="1.10.287.70:FF:000235">
    <property type="entry name" value="TWiK family of potassium channels"/>
    <property type="match status" value="1"/>
</dbReference>
<keyword evidence="6 10" id="KW-0472">Membrane</keyword>
<reference evidence="12 13" key="1">
    <citation type="submission" date="2020-04" db="EMBL/GenBank/DDBJ databases">
        <authorList>
            <person name="Laetsch R D."/>
            <person name="Stevens L."/>
            <person name="Kumar S."/>
            <person name="Blaxter L. M."/>
        </authorList>
    </citation>
    <scope>NUCLEOTIDE SEQUENCE [LARGE SCALE GENOMIC DNA]</scope>
</reference>
<dbReference type="InterPro" id="IPR003280">
    <property type="entry name" value="2pore_dom_K_chnl"/>
</dbReference>
<protein>
    <recommendedName>
        <fullName evidence="11">Potassium channel domain-containing protein</fullName>
    </recommendedName>
</protein>
<dbReference type="GO" id="GO:0015271">
    <property type="term" value="F:outward rectifier potassium channel activity"/>
    <property type="evidence" value="ECO:0007669"/>
    <property type="project" value="TreeGrafter"/>
</dbReference>
<evidence type="ECO:0000256" key="6">
    <source>
        <dbReference type="ARBA" id="ARBA00023136"/>
    </source>
</evidence>
<name>A0A8S1ERE6_9PELO</name>
<feature type="transmembrane region" description="Helical" evidence="10">
    <location>
        <begin position="114"/>
        <end position="136"/>
    </location>
</feature>
<keyword evidence="5 8" id="KW-0406">Ion transport</keyword>
<organism evidence="12 13">
    <name type="scientific">Caenorhabditis bovis</name>
    <dbReference type="NCBI Taxonomy" id="2654633"/>
    <lineage>
        <taxon>Eukaryota</taxon>
        <taxon>Metazoa</taxon>
        <taxon>Ecdysozoa</taxon>
        <taxon>Nematoda</taxon>
        <taxon>Chromadorea</taxon>
        <taxon>Rhabditida</taxon>
        <taxon>Rhabditina</taxon>
        <taxon>Rhabditomorpha</taxon>
        <taxon>Rhabditoidea</taxon>
        <taxon>Rhabditidae</taxon>
        <taxon>Peloderinae</taxon>
        <taxon>Caenorhabditis</taxon>
    </lineage>
</organism>
<gene>
    <name evidence="12" type="ORF">CBOVIS_LOCUS6379</name>
</gene>
<evidence type="ECO:0000256" key="1">
    <source>
        <dbReference type="ARBA" id="ARBA00004141"/>
    </source>
</evidence>
<keyword evidence="3 8" id="KW-0812">Transmembrane</keyword>
<keyword evidence="13" id="KW-1185">Reference proteome</keyword>
<evidence type="ECO:0000256" key="3">
    <source>
        <dbReference type="ARBA" id="ARBA00022692"/>
    </source>
</evidence>
<feature type="region of interest" description="Disordered" evidence="9">
    <location>
        <begin position="68"/>
        <end position="93"/>
    </location>
</feature>
<feature type="transmembrane region" description="Helical" evidence="10">
    <location>
        <begin position="22"/>
        <end position="42"/>
    </location>
</feature>
<feature type="compositionally biased region" description="Acidic residues" evidence="9">
    <location>
        <begin position="76"/>
        <end position="88"/>
    </location>
</feature>
<dbReference type="GO" id="GO:0005886">
    <property type="term" value="C:plasma membrane"/>
    <property type="evidence" value="ECO:0007669"/>
    <property type="project" value="TreeGrafter"/>
</dbReference>
<dbReference type="GO" id="GO:0022841">
    <property type="term" value="F:potassium ion leak channel activity"/>
    <property type="evidence" value="ECO:0007669"/>
    <property type="project" value="TreeGrafter"/>
</dbReference>
<feature type="transmembrane region" description="Helical" evidence="10">
    <location>
        <begin position="304"/>
        <end position="321"/>
    </location>
</feature>
<sequence length="456" mass="51908">MNRINHYFEEIWLLATHNPYDFSQYVAGVVVPLVIVAMMFNWRVRQSFKKQKRIRNAKRKLLKKLQNGRKAVDEKGNDEEEEEEEEDEVKMLSATSKDSRSNIGIIDKYHLRPFFLHVGLVITCVSYSIFGAYLFLTIEKPIEQEKRNLAYKEIDMLQQNFFGNLTDGVRSDYVLEDYTKRLLKMFEDVHYAKTYEAHFSESRKDRQIWTFESALVFTTTTVIPVGYGYIVPCSSYGRTLLIIYALLGIPLTLVTMADTGKIASQMVSRYFGDNLAIPAALFVVLLFAYPMLFALWLHMTSNITFLDGFYFTLTSIFTIGFGDVTPEINVIHLIFFVVIGVILVTITVDFVAVELIDHVHYMGRHVGKAKQLAGKMFQLAQSLNMKHGLATGVGQLHALARFGLITGKGNVEMNPEPVAFAPDLIDGIDFVDNSSIYSTRRRSYSPGASARHLFLS</sequence>
<proteinExistence type="inferred from homology"/>
<evidence type="ECO:0000256" key="10">
    <source>
        <dbReference type="SAM" id="Phobius"/>
    </source>
</evidence>
<dbReference type="SUPFAM" id="SSF81324">
    <property type="entry name" value="Voltage-gated potassium channels"/>
    <property type="match status" value="2"/>
</dbReference>
<dbReference type="Proteomes" id="UP000494206">
    <property type="component" value="Unassembled WGS sequence"/>
</dbReference>
<feature type="transmembrane region" description="Helical" evidence="10">
    <location>
        <begin position="239"/>
        <end position="257"/>
    </location>
</feature>
<evidence type="ECO:0000313" key="12">
    <source>
        <dbReference type="EMBL" id="CAB3403979.1"/>
    </source>
</evidence>
<dbReference type="PRINTS" id="PR01333">
    <property type="entry name" value="2POREKCHANEL"/>
</dbReference>
<feature type="domain" description="Potassium channel" evidence="11">
    <location>
        <begin position="283"/>
        <end position="352"/>
    </location>
</feature>
<dbReference type="PANTHER" id="PTHR11003:SF288">
    <property type="entry name" value="POTASSIUM CHANNEL DOMAIN-CONTAINING PROTEIN"/>
    <property type="match status" value="1"/>
</dbReference>
<dbReference type="Pfam" id="PF07885">
    <property type="entry name" value="Ion_trans_2"/>
    <property type="match status" value="2"/>
</dbReference>
<dbReference type="PANTHER" id="PTHR11003">
    <property type="entry name" value="POTASSIUM CHANNEL, SUBFAMILY K"/>
    <property type="match status" value="1"/>
</dbReference>
<dbReference type="EMBL" id="CADEPM010000004">
    <property type="protein sequence ID" value="CAB3403979.1"/>
    <property type="molecule type" value="Genomic_DNA"/>
</dbReference>
<dbReference type="InterPro" id="IPR013099">
    <property type="entry name" value="K_chnl_dom"/>
</dbReference>
<comment type="similarity">
    <text evidence="8">Belongs to the two pore domain potassium channel (TC 1.A.1.8) family.</text>
</comment>
<evidence type="ECO:0000256" key="2">
    <source>
        <dbReference type="ARBA" id="ARBA00022448"/>
    </source>
</evidence>
<keyword evidence="7 8" id="KW-0407">Ion channel</keyword>
<evidence type="ECO:0000256" key="8">
    <source>
        <dbReference type="RuleBase" id="RU003857"/>
    </source>
</evidence>
<dbReference type="Gene3D" id="1.10.287.70">
    <property type="match status" value="1"/>
</dbReference>
<keyword evidence="4 10" id="KW-1133">Transmembrane helix</keyword>
<dbReference type="AlphaFoldDB" id="A0A8S1ERE6"/>
<evidence type="ECO:0000256" key="4">
    <source>
        <dbReference type="ARBA" id="ARBA00022989"/>
    </source>
</evidence>
<keyword evidence="2 8" id="KW-0813">Transport</keyword>